<dbReference type="GO" id="GO:0006260">
    <property type="term" value="P:DNA replication"/>
    <property type="evidence" value="ECO:0007669"/>
    <property type="project" value="UniProtKB-KW"/>
</dbReference>
<keyword evidence="1" id="KW-0963">Cytoplasm</keyword>
<dbReference type="AlphaFoldDB" id="T1CX73"/>
<dbReference type="InterPro" id="IPR042174">
    <property type="entry name" value="RecF_2"/>
</dbReference>
<dbReference type="Gene3D" id="1.20.1050.90">
    <property type="entry name" value="RecF/RecN/SMC, N-terminal domain"/>
    <property type="match status" value="1"/>
</dbReference>
<protein>
    <submittedName>
        <fullName evidence="6">Recombination protein F</fullName>
    </submittedName>
</protein>
<reference evidence="6" key="2">
    <citation type="journal article" date="2014" name="ISME J.">
        <title>Microbial stratification in low pH oxic and suboxic macroscopic growths along an acid mine drainage.</title>
        <authorList>
            <person name="Mendez-Garcia C."/>
            <person name="Mesa V."/>
            <person name="Sprenger R.R."/>
            <person name="Richter M."/>
            <person name="Diez M.S."/>
            <person name="Solano J."/>
            <person name="Bargiela R."/>
            <person name="Golyshina O.V."/>
            <person name="Manteca A."/>
            <person name="Ramos J.L."/>
            <person name="Gallego J.R."/>
            <person name="Llorente I."/>
            <person name="Martins Dos Santos V.A."/>
            <person name="Jensen O.N."/>
            <person name="Pelaez A.I."/>
            <person name="Sanchez J."/>
            <person name="Ferrer M."/>
        </authorList>
    </citation>
    <scope>NUCLEOTIDE SEQUENCE</scope>
</reference>
<keyword evidence="4" id="KW-0067">ATP-binding</keyword>
<feature type="non-terminal residue" evidence="6">
    <location>
        <position position="1"/>
    </location>
</feature>
<evidence type="ECO:0000256" key="4">
    <source>
        <dbReference type="ARBA" id="ARBA00022840"/>
    </source>
</evidence>
<evidence type="ECO:0000313" key="6">
    <source>
        <dbReference type="EMBL" id="EQD73854.1"/>
    </source>
</evidence>
<dbReference type="InterPro" id="IPR027417">
    <property type="entry name" value="P-loop_NTPase"/>
</dbReference>
<name>T1CX73_9ZZZZ</name>
<accession>T1CX73</accession>
<evidence type="ECO:0000256" key="2">
    <source>
        <dbReference type="ARBA" id="ARBA00022705"/>
    </source>
</evidence>
<dbReference type="GO" id="GO:0000731">
    <property type="term" value="P:DNA synthesis involved in DNA repair"/>
    <property type="evidence" value="ECO:0007669"/>
    <property type="project" value="TreeGrafter"/>
</dbReference>
<dbReference type="EMBL" id="AUZX01003455">
    <property type="protein sequence ID" value="EQD73854.1"/>
    <property type="molecule type" value="Genomic_DNA"/>
</dbReference>
<dbReference type="PANTHER" id="PTHR32182:SF0">
    <property type="entry name" value="DNA REPLICATION AND REPAIR PROTEIN RECF"/>
    <property type="match status" value="1"/>
</dbReference>
<keyword evidence="2" id="KW-0235">DNA replication</keyword>
<dbReference type="PANTHER" id="PTHR32182">
    <property type="entry name" value="DNA REPLICATION AND REPAIR PROTEIN RECF"/>
    <property type="match status" value="1"/>
</dbReference>
<keyword evidence="3" id="KW-0547">Nucleotide-binding</keyword>
<comment type="caution">
    <text evidence="6">The sequence shown here is derived from an EMBL/GenBank/DDBJ whole genome shotgun (WGS) entry which is preliminary data.</text>
</comment>
<dbReference type="InterPro" id="IPR001238">
    <property type="entry name" value="DNA-binding_RecF"/>
</dbReference>
<organism evidence="6">
    <name type="scientific">mine drainage metagenome</name>
    <dbReference type="NCBI Taxonomy" id="410659"/>
    <lineage>
        <taxon>unclassified sequences</taxon>
        <taxon>metagenomes</taxon>
        <taxon>ecological metagenomes</taxon>
    </lineage>
</organism>
<dbReference type="SUPFAM" id="SSF52540">
    <property type="entry name" value="P-loop containing nucleoside triphosphate hydrolases"/>
    <property type="match status" value="1"/>
</dbReference>
<dbReference type="GO" id="GO:0003697">
    <property type="term" value="F:single-stranded DNA binding"/>
    <property type="evidence" value="ECO:0007669"/>
    <property type="project" value="InterPro"/>
</dbReference>
<reference evidence="6" key="1">
    <citation type="submission" date="2013-08" db="EMBL/GenBank/DDBJ databases">
        <authorList>
            <person name="Mendez C."/>
            <person name="Richter M."/>
            <person name="Ferrer M."/>
            <person name="Sanchez J."/>
        </authorList>
    </citation>
    <scope>NUCLEOTIDE SEQUENCE</scope>
</reference>
<proteinExistence type="inferred from homology"/>
<sequence length="165" mass="18127">ARRAVLHELERHWRDVMVALDCPRADLDYIPGWPEGTTLAGALDRARARDEMRQTTTVGPHRADIRLSIDGKPARDVLSRGQQKLVAVALSLAQLHLLKESGALVPTLLLDDPAAELDATHLAAFVEQISTLGCQLLATALQPKIQGFPVPDRVFHVEQGRVRPV</sequence>
<keyword evidence="5" id="KW-0238">DNA-binding</keyword>
<dbReference type="GO" id="GO:0005524">
    <property type="term" value="F:ATP binding"/>
    <property type="evidence" value="ECO:0007669"/>
    <property type="project" value="UniProtKB-KW"/>
</dbReference>
<gene>
    <name evidence="6" type="ORF">B1A_04743</name>
</gene>
<evidence type="ECO:0000256" key="5">
    <source>
        <dbReference type="ARBA" id="ARBA00023125"/>
    </source>
</evidence>
<evidence type="ECO:0000256" key="3">
    <source>
        <dbReference type="ARBA" id="ARBA00022741"/>
    </source>
</evidence>
<dbReference type="GO" id="GO:0006302">
    <property type="term" value="P:double-strand break repair"/>
    <property type="evidence" value="ECO:0007669"/>
    <property type="project" value="TreeGrafter"/>
</dbReference>
<dbReference type="HAMAP" id="MF_00365">
    <property type="entry name" value="RecF"/>
    <property type="match status" value="1"/>
</dbReference>
<evidence type="ECO:0000256" key="1">
    <source>
        <dbReference type="ARBA" id="ARBA00022490"/>
    </source>
</evidence>